<name>A0A5A9ZUV4_9RHOB</name>
<feature type="region of interest" description="Disordered" evidence="1">
    <location>
        <begin position="1"/>
        <end position="20"/>
    </location>
</feature>
<dbReference type="Pfam" id="PF06073">
    <property type="entry name" value="DUF934"/>
    <property type="match status" value="1"/>
</dbReference>
<accession>A0A5A9ZUV4</accession>
<dbReference type="Proteomes" id="UP000325291">
    <property type="component" value="Unassembled WGS sequence"/>
</dbReference>
<reference evidence="2 3" key="1">
    <citation type="submission" date="2019-07" db="EMBL/GenBank/DDBJ databases">
        <title>Aquicoccus porphyridii gen. nov., sp. nov., isolated from a small marine red alga, Porphyridium marinum.</title>
        <authorList>
            <person name="Liu L."/>
        </authorList>
    </citation>
    <scope>NUCLEOTIDE SEQUENCE [LARGE SCALE GENOMIC DNA]</scope>
    <source>
        <strain evidence="2 3">L1 8-17</strain>
    </source>
</reference>
<evidence type="ECO:0000313" key="2">
    <source>
        <dbReference type="EMBL" id="KAA0921158.1"/>
    </source>
</evidence>
<evidence type="ECO:0000256" key="1">
    <source>
        <dbReference type="SAM" id="MobiDB-lite"/>
    </source>
</evidence>
<organism evidence="2 3">
    <name type="scientific">Aquicoccus porphyridii</name>
    <dbReference type="NCBI Taxonomy" id="1852029"/>
    <lineage>
        <taxon>Bacteria</taxon>
        <taxon>Pseudomonadati</taxon>
        <taxon>Pseudomonadota</taxon>
        <taxon>Alphaproteobacteria</taxon>
        <taxon>Rhodobacterales</taxon>
        <taxon>Paracoccaceae</taxon>
        <taxon>Aquicoccus</taxon>
    </lineage>
</organism>
<dbReference type="AlphaFoldDB" id="A0A5A9ZUV4"/>
<dbReference type="RefSeq" id="WP_111361824.1">
    <property type="nucleotide sequence ID" value="NZ_VINQ01000001.1"/>
</dbReference>
<dbReference type="EMBL" id="VINQ01000001">
    <property type="protein sequence ID" value="KAA0921158.1"/>
    <property type="molecule type" value="Genomic_DNA"/>
</dbReference>
<gene>
    <name evidence="2" type="ORF">FLO80_03035</name>
</gene>
<dbReference type="InterPro" id="IPR008318">
    <property type="entry name" value="UCP030820"/>
</dbReference>
<protein>
    <submittedName>
        <fullName evidence="2">DUF934 domain-containing protein</fullName>
    </submittedName>
</protein>
<evidence type="ECO:0000313" key="3">
    <source>
        <dbReference type="Proteomes" id="UP000325291"/>
    </source>
</evidence>
<sequence length="140" mass="15421">MTTTLVRDTGFAPEDWPHGFTDNPREIAGENGAGLDLDPAADLADLVPRLASIGLIRIAFSGFADGRGFTTAQQLRLLGYRGRLRAHGPLIADQYAMARRAGFDEVEIPSEIATRQPEAQWRARAEWQAHDHQTRLRAAS</sequence>
<proteinExistence type="predicted"/>
<keyword evidence="3" id="KW-1185">Reference proteome</keyword>
<comment type="caution">
    <text evidence="2">The sequence shown here is derived from an EMBL/GenBank/DDBJ whole genome shotgun (WGS) entry which is preliminary data.</text>
</comment>